<gene>
    <name evidence="6" type="ORF">H2O73_03745</name>
</gene>
<dbReference type="PROSITE" id="PS51891">
    <property type="entry name" value="CENP_V_GFA"/>
    <property type="match status" value="1"/>
</dbReference>
<dbReference type="Pfam" id="PF04828">
    <property type="entry name" value="GFA"/>
    <property type="match status" value="1"/>
</dbReference>
<keyword evidence="7" id="KW-1185">Reference proteome</keyword>
<comment type="caution">
    <text evidence="6">The sequence shown here is derived from an EMBL/GenBank/DDBJ whole genome shotgun (WGS) entry which is preliminary data.</text>
</comment>
<protein>
    <submittedName>
        <fullName evidence="6">GFA family protein</fullName>
    </submittedName>
</protein>
<dbReference type="Gene3D" id="3.90.1590.10">
    <property type="entry name" value="glutathione-dependent formaldehyde- activating enzyme (gfa)"/>
    <property type="match status" value="1"/>
</dbReference>
<dbReference type="PANTHER" id="PTHR33337">
    <property type="entry name" value="GFA DOMAIN-CONTAINING PROTEIN"/>
    <property type="match status" value="1"/>
</dbReference>
<evidence type="ECO:0000256" key="3">
    <source>
        <dbReference type="ARBA" id="ARBA00022833"/>
    </source>
</evidence>
<dbReference type="GO" id="GO:0016846">
    <property type="term" value="F:carbon-sulfur lyase activity"/>
    <property type="evidence" value="ECO:0007669"/>
    <property type="project" value="InterPro"/>
</dbReference>
<accession>A0A7W2FNW7</accession>
<dbReference type="EMBL" id="JACFYF010000001">
    <property type="protein sequence ID" value="MBA5761449.1"/>
    <property type="molecule type" value="Genomic_DNA"/>
</dbReference>
<dbReference type="AlphaFoldDB" id="A0A7W2FNW7"/>
<keyword evidence="3" id="KW-0862">Zinc</keyword>
<evidence type="ECO:0000256" key="4">
    <source>
        <dbReference type="ARBA" id="ARBA00023239"/>
    </source>
</evidence>
<evidence type="ECO:0000256" key="1">
    <source>
        <dbReference type="ARBA" id="ARBA00005495"/>
    </source>
</evidence>
<evidence type="ECO:0000256" key="2">
    <source>
        <dbReference type="ARBA" id="ARBA00022723"/>
    </source>
</evidence>
<evidence type="ECO:0000259" key="5">
    <source>
        <dbReference type="PROSITE" id="PS51891"/>
    </source>
</evidence>
<name>A0A7W2FNW7_9VIBR</name>
<dbReference type="RefSeq" id="WP_182106650.1">
    <property type="nucleotide sequence ID" value="NZ_JACFYF010000001.1"/>
</dbReference>
<feature type="domain" description="CENP-V/GFA" evidence="5">
    <location>
        <begin position="8"/>
        <end position="118"/>
    </location>
</feature>
<sequence length="135" mass="15244">MKQTHKIRTAECGCGQVNIICRGEPIRTAICHCFACQKRTGSVFGVQARFTREQVSYNGELTEYSRISDSGNHVNYSFCPSCGTTVMLTLSLYPEFTIIPVGIFASQDLPQPSFSVYEQHKHNWVKFDCQVEQIP</sequence>
<dbReference type="GO" id="GO:0046872">
    <property type="term" value="F:metal ion binding"/>
    <property type="evidence" value="ECO:0007669"/>
    <property type="project" value="UniProtKB-KW"/>
</dbReference>
<keyword evidence="2" id="KW-0479">Metal-binding</keyword>
<keyword evidence="4" id="KW-0456">Lyase</keyword>
<evidence type="ECO:0000313" key="7">
    <source>
        <dbReference type="Proteomes" id="UP000571701"/>
    </source>
</evidence>
<evidence type="ECO:0000313" key="6">
    <source>
        <dbReference type="EMBL" id="MBA5761449.1"/>
    </source>
</evidence>
<comment type="similarity">
    <text evidence="1">Belongs to the Gfa family.</text>
</comment>
<dbReference type="SUPFAM" id="SSF51316">
    <property type="entry name" value="Mss4-like"/>
    <property type="match status" value="1"/>
</dbReference>
<organism evidence="6 7">
    <name type="scientific">Vibrio marinisediminis</name>
    <dbReference type="NCBI Taxonomy" id="2758441"/>
    <lineage>
        <taxon>Bacteria</taxon>
        <taxon>Pseudomonadati</taxon>
        <taxon>Pseudomonadota</taxon>
        <taxon>Gammaproteobacteria</taxon>
        <taxon>Vibrionales</taxon>
        <taxon>Vibrionaceae</taxon>
        <taxon>Vibrio</taxon>
    </lineage>
</organism>
<proteinExistence type="inferred from homology"/>
<dbReference type="Proteomes" id="UP000571701">
    <property type="component" value="Unassembled WGS sequence"/>
</dbReference>
<dbReference type="PANTHER" id="PTHR33337:SF40">
    <property type="entry name" value="CENP-V_GFA DOMAIN-CONTAINING PROTEIN-RELATED"/>
    <property type="match status" value="1"/>
</dbReference>
<dbReference type="InterPro" id="IPR006913">
    <property type="entry name" value="CENP-V/GFA"/>
</dbReference>
<dbReference type="InterPro" id="IPR011057">
    <property type="entry name" value="Mss4-like_sf"/>
</dbReference>
<reference evidence="6 7" key="1">
    <citation type="submission" date="2020-07" db="EMBL/GenBank/DDBJ databases">
        <title>Vibrio marinisediminis sp. nov., isolated from marine sediment.</title>
        <authorList>
            <person name="Ji X."/>
        </authorList>
    </citation>
    <scope>NUCLEOTIDE SEQUENCE [LARGE SCALE GENOMIC DNA]</scope>
    <source>
        <strain evidence="6 7">404</strain>
    </source>
</reference>